<feature type="region of interest" description="Disordered" evidence="1">
    <location>
        <begin position="1"/>
        <end position="66"/>
    </location>
</feature>
<name>A0A1G9Z571_9ACTO</name>
<organism evidence="2 3">
    <name type="scientific">Actinomyces ruminicola</name>
    <dbReference type="NCBI Taxonomy" id="332524"/>
    <lineage>
        <taxon>Bacteria</taxon>
        <taxon>Bacillati</taxon>
        <taxon>Actinomycetota</taxon>
        <taxon>Actinomycetes</taxon>
        <taxon>Actinomycetales</taxon>
        <taxon>Actinomycetaceae</taxon>
        <taxon>Actinomyces</taxon>
    </lineage>
</organism>
<dbReference type="EMBL" id="FNHU01000016">
    <property type="protein sequence ID" value="SDN16698.1"/>
    <property type="molecule type" value="Genomic_DNA"/>
</dbReference>
<proteinExistence type="predicted"/>
<evidence type="ECO:0000256" key="1">
    <source>
        <dbReference type="SAM" id="MobiDB-lite"/>
    </source>
</evidence>
<protein>
    <submittedName>
        <fullName evidence="2">Uncharacterized protein</fullName>
    </submittedName>
</protein>
<feature type="compositionally biased region" description="Basic residues" evidence="1">
    <location>
        <begin position="46"/>
        <end position="56"/>
    </location>
</feature>
<sequence>MSEYFAGRRDEAPRGGLPAGQTEPWTPFHGSRPATASRSQIPGRSSQRRSRSHGRHVAPPPPEHVRFGVPFNGILPLWHDGADITWHRPLDDVDFASILGLGHVQTEPGPSVTPGGWQELVETATLLPAAADTDGGPVLRLHAATPSGRRAINDPGDGVPIRLSKALPVEEAMGAGTGLDLIGFSIHIGRLMLRAARDGAILLFTLRAPRDPEAHHLLSVPSEVDSRQVMHFHLGTLLDMNDGAWARARHADNMTLLDLDIPYQSLLGGAGARGLEVEPLTEMARPVVECLLRPGFPFALGSSVIMPTGRPR</sequence>
<evidence type="ECO:0000313" key="3">
    <source>
        <dbReference type="Proteomes" id="UP000199671"/>
    </source>
</evidence>
<evidence type="ECO:0000313" key="2">
    <source>
        <dbReference type="EMBL" id="SDN16698.1"/>
    </source>
</evidence>
<dbReference type="AlphaFoldDB" id="A0A1G9Z571"/>
<accession>A0A1G9Z571</accession>
<dbReference type="RefSeq" id="WP_092612345.1">
    <property type="nucleotide sequence ID" value="NZ_FNHU01000016.1"/>
</dbReference>
<dbReference type="Proteomes" id="UP000199671">
    <property type="component" value="Unassembled WGS sequence"/>
</dbReference>
<gene>
    <name evidence="2" type="ORF">SAMN04487766_11612</name>
</gene>
<dbReference type="OrthoDB" id="3251153at2"/>
<reference evidence="2 3" key="1">
    <citation type="submission" date="2016-10" db="EMBL/GenBank/DDBJ databases">
        <authorList>
            <person name="de Groot N.N."/>
        </authorList>
    </citation>
    <scope>NUCLEOTIDE SEQUENCE [LARGE SCALE GENOMIC DNA]</scope>
    <source>
        <strain evidence="2 3">KPR-7B</strain>
    </source>
</reference>
<feature type="compositionally biased region" description="Basic and acidic residues" evidence="1">
    <location>
        <begin position="1"/>
        <end position="13"/>
    </location>
</feature>